<dbReference type="Proteomes" id="UP000578252">
    <property type="component" value="Unassembled WGS sequence"/>
</dbReference>
<name>A0A7Y0U1W3_9ACTO</name>
<dbReference type="EMBL" id="JABCUR010000006">
    <property type="protein sequence ID" value="NMW65411.1"/>
    <property type="molecule type" value="Genomic_DNA"/>
</dbReference>
<sequence length="238" mass="27361">MGFFVGNPQVWGIMTDKMCCNRIGLVFYALCPTRFQDGKEDSTMNKVRKFVVGVLAGIFSFALCVPVSVASTEMNILRDATSGVSTRADFNTQRATSQSSVVFRKIGDTYYVNDNVISFNFEYYSQFYDKTAWYVSDFRISPTPKLVVEYAYALDYETEWQYSKSKDNVLALHVTGIDGYTDRRCGGVYTDPNDTYKFDETTLIIDPDTGRVFDFIENNYFYKHGFMKFERKNVRSVD</sequence>
<reference evidence="2 3" key="1">
    <citation type="submission" date="2020-04" db="EMBL/GenBank/DDBJ databases">
        <title>Antimicrobial susceptibility and clonality of vaginal-derived multi-drug resistant Mobiluncus isolates in China.</title>
        <authorList>
            <person name="Zhang X."/>
        </authorList>
    </citation>
    <scope>NUCLEOTIDE SEQUENCE [LARGE SCALE GENOMIC DNA]</scope>
    <source>
        <strain evidence="2 3">13</strain>
    </source>
</reference>
<evidence type="ECO:0000313" key="2">
    <source>
        <dbReference type="EMBL" id="NMW65411.1"/>
    </source>
</evidence>
<dbReference type="AlphaFoldDB" id="A0A7Y0U1W3"/>
<organism evidence="2 3">
    <name type="scientific">Mobiluncus mulieris</name>
    <dbReference type="NCBI Taxonomy" id="2052"/>
    <lineage>
        <taxon>Bacteria</taxon>
        <taxon>Bacillati</taxon>
        <taxon>Actinomycetota</taxon>
        <taxon>Actinomycetes</taxon>
        <taxon>Actinomycetales</taxon>
        <taxon>Actinomycetaceae</taxon>
        <taxon>Mobiluncus</taxon>
    </lineage>
</organism>
<evidence type="ECO:0000256" key="1">
    <source>
        <dbReference type="SAM" id="Phobius"/>
    </source>
</evidence>
<dbReference type="RefSeq" id="WP_169772113.1">
    <property type="nucleotide sequence ID" value="NZ_JABCUP010000004.1"/>
</dbReference>
<accession>A0A7Y0U1W3</accession>
<keyword evidence="1" id="KW-1133">Transmembrane helix</keyword>
<evidence type="ECO:0000313" key="3">
    <source>
        <dbReference type="Proteomes" id="UP000578252"/>
    </source>
</evidence>
<comment type="caution">
    <text evidence="2">The sequence shown here is derived from an EMBL/GenBank/DDBJ whole genome shotgun (WGS) entry which is preliminary data.</text>
</comment>
<protein>
    <submittedName>
        <fullName evidence="2">Uncharacterized protein</fullName>
    </submittedName>
</protein>
<proteinExistence type="predicted"/>
<feature type="transmembrane region" description="Helical" evidence="1">
    <location>
        <begin position="50"/>
        <end position="69"/>
    </location>
</feature>
<keyword evidence="1" id="KW-0812">Transmembrane</keyword>
<gene>
    <name evidence="2" type="ORF">HHJ78_07690</name>
</gene>
<keyword evidence="1" id="KW-0472">Membrane</keyword>